<dbReference type="EMBL" id="CATQJL010000305">
    <property type="protein sequence ID" value="CAJ0604266.1"/>
    <property type="molecule type" value="Genomic_DNA"/>
</dbReference>
<dbReference type="PANTHER" id="PTHR22943">
    <property type="entry name" value="7-TRANSMEMBRANE DOMAIN RECEPTOR C.ELEGANS"/>
    <property type="match status" value="1"/>
</dbReference>
<keyword evidence="3" id="KW-1185">Reference proteome</keyword>
<reference evidence="2" key="1">
    <citation type="submission" date="2023-07" db="EMBL/GenBank/DDBJ databases">
        <authorList>
            <consortium name="CYATHOMIX"/>
        </authorList>
    </citation>
    <scope>NUCLEOTIDE SEQUENCE</scope>
    <source>
        <strain evidence="2">N/A</strain>
    </source>
</reference>
<protein>
    <recommendedName>
        <fullName evidence="4">G protein-coupled receptor</fullName>
    </recommendedName>
</protein>
<dbReference type="Pfam" id="PF10326">
    <property type="entry name" value="7TM_GPCR_Str"/>
    <property type="match status" value="1"/>
</dbReference>
<organism evidence="2 3">
    <name type="scientific">Cylicocyclus nassatus</name>
    <name type="common">Nematode worm</name>
    <dbReference type="NCBI Taxonomy" id="53992"/>
    <lineage>
        <taxon>Eukaryota</taxon>
        <taxon>Metazoa</taxon>
        <taxon>Ecdysozoa</taxon>
        <taxon>Nematoda</taxon>
        <taxon>Chromadorea</taxon>
        <taxon>Rhabditida</taxon>
        <taxon>Rhabditina</taxon>
        <taxon>Rhabditomorpha</taxon>
        <taxon>Strongyloidea</taxon>
        <taxon>Strongylidae</taxon>
        <taxon>Cylicocyclus</taxon>
    </lineage>
</organism>
<accession>A0AA36MA32</accession>
<proteinExistence type="predicted"/>
<keyword evidence="1" id="KW-0472">Membrane</keyword>
<dbReference type="AlphaFoldDB" id="A0AA36MA32"/>
<gene>
    <name evidence="2" type="ORF">CYNAS_LOCUS16249</name>
</gene>
<feature type="transmembrane region" description="Helical" evidence="1">
    <location>
        <begin position="34"/>
        <end position="56"/>
    </location>
</feature>
<dbReference type="Proteomes" id="UP001176961">
    <property type="component" value="Unassembled WGS sequence"/>
</dbReference>
<feature type="transmembrane region" description="Helical" evidence="1">
    <location>
        <begin position="77"/>
        <end position="105"/>
    </location>
</feature>
<comment type="caution">
    <text evidence="2">The sequence shown here is derived from an EMBL/GenBank/DDBJ whole genome shotgun (WGS) entry which is preliminary data.</text>
</comment>
<keyword evidence="1" id="KW-0812">Transmembrane</keyword>
<dbReference type="PANTHER" id="PTHR22943:SF248">
    <property type="entry name" value="SEVEN TM RECEPTOR"/>
    <property type="match status" value="1"/>
</dbReference>
<evidence type="ECO:0000256" key="1">
    <source>
        <dbReference type="SAM" id="Phobius"/>
    </source>
</evidence>
<dbReference type="InterPro" id="IPR019428">
    <property type="entry name" value="7TM_GPCR_serpentine_rcpt_Str"/>
</dbReference>
<feature type="transmembrane region" description="Helical" evidence="1">
    <location>
        <begin position="111"/>
        <end position="135"/>
    </location>
</feature>
<dbReference type="SUPFAM" id="SSF81321">
    <property type="entry name" value="Family A G protein-coupled receptor-like"/>
    <property type="match status" value="1"/>
</dbReference>
<keyword evidence="1" id="KW-1133">Transmembrane helix</keyword>
<name>A0AA36MA32_CYLNA</name>
<sequence>MVQDYGVSIEKIPYIAALAMLNVSSHLELQFKDLIGIVNVSAVIIGMLVVMVYCGIKTFVALDRIQRQRVKLIHKQLLKALILQTLLPVLFVFIPAICVITFSLFEIRIGSHANIVTILLAICPALDPFILVYFVRSYRNQVLKYFRLLAFVFPYPRSTETAKVDLIYSINGRPRGRAISEF</sequence>
<dbReference type="Gene3D" id="1.20.1070.10">
    <property type="entry name" value="Rhodopsin 7-helix transmembrane proteins"/>
    <property type="match status" value="1"/>
</dbReference>
<evidence type="ECO:0000313" key="2">
    <source>
        <dbReference type="EMBL" id="CAJ0604266.1"/>
    </source>
</evidence>
<evidence type="ECO:0008006" key="4">
    <source>
        <dbReference type="Google" id="ProtNLM"/>
    </source>
</evidence>
<evidence type="ECO:0000313" key="3">
    <source>
        <dbReference type="Proteomes" id="UP001176961"/>
    </source>
</evidence>